<dbReference type="EMBL" id="BMGI01000001">
    <property type="protein sequence ID" value="GGD22381.1"/>
    <property type="molecule type" value="Genomic_DNA"/>
</dbReference>
<dbReference type="Proteomes" id="UP000617355">
    <property type="component" value="Unassembled WGS sequence"/>
</dbReference>
<evidence type="ECO:0000313" key="2">
    <source>
        <dbReference type="Proteomes" id="UP000617355"/>
    </source>
</evidence>
<dbReference type="InterPro" id="IPR054240">
    <property type="entry name" value="DUF6967"/>
</dbReference>
<organism evidence="1 2">
    <name type="scientific">Sinisalibacter lacisalsi</name>
    <dbReference type="NCBI Taxonomy" id="1526570"/>
    <lineage>
        <taxon>Bacteria</taxon>
        <taxon>Pseudomonadati</taxon>
        <taxon>Pseudomonadota</taxon>
        <taxon>Alphaproteobacteria</taxon>
        <taxon>Rhodobacterales</taxon>
        <taxon>Roseobacteraceae</taxon>
        <taxon>Sinisalibacter</taxon>
    </lineage>
</organism>
<comment type="caution">
    <text evidence="1">The sequence shown here is derived from an EMBL/GenBank/DDBJ whole genome shotgun (WGS) entry which is preliminary data.</text>
</comment>
<dbReference type="Pfam" id="PF22295">
    <property type="entry name" value="DUF6967"/>
    <property type="match status" value="1"/>
</dbReference>
<dbReference type="RefSeq" id="WP_188525900.1">
    <property type="nucleotide sequence ID" value="NZ_BMGI01000001.1"/>
</dbReference>
<proteinExistence type="predicted"/>
<accession>A0ABQ1QDH9</accession>
<evidence type="ECO:0000313" key="1">
    <source>
        <dbReference type="EMBL" id="GGD22381.1"/>
    </source>
</evidence>
<reference evidence="2" key="1">
    <citation type="journal article" date="2019" name="Int. J. Syst. Evol. Microbiol.">
        <title>The Global Catalogue of Microorganisms (GCM) 10K type strain sequencing project: providing services to taxonomists for standard genome sequencing and annotation.</title>
        <authorList>
            <consortium name="The Broad Institute Genomics Platform"/>
            <consortium name="The Broad Institute Genome Sequencing Center for Infectious Disease"/>
            <person name="Wu L."/>
            <person name="Ma J."/>
        </authorList>
    </citation>
    <scope>NUCLEOTIDE SEQUENCE [LARGE SCALE GENOMIC DNA]</scope>
    <source>
        <strain evidence="2">CGMCC 1.12922</strain>
    </source>
</reference>
<gene>
    <name evidence="1" type="ORF">GCM10011358_03630</name>
</gene>
<protein>
    <submittedName>
        <fullName evidence="1">Uncharacterized protein</fullName>
    </submittedName>
</protein>
<name>A0ABQ1QDH9_9RHOB</name>
<sequence>MSDDFREIANYELPYSRKAELREVSFDGGMKMLRLILREGRRITQVDLDQDSALALSDAMGDWARQQD</sequence>
<keyword evidence="2" id="KW-1185">Reference proteome</keyword>